<dbReference type="InterPro" id="IPR050204">
    <property type="entry name" value="AraC_XylS_family_regulators"/>
</dbReference>
<dbReference type="InterPro" id="IPR020449">
    <property type="entry name" value="Tscrpt_reg_AraC-type_HTH"/>
</dbReference>
<dbReference type="SUPFAM" id="SSF46689">
    <property type="entry name" value="Homeodomain-like"/>
    <property type="match status" value="2"/>
</dbReference>
<keyword evidence="3" id="KW-0804">Transcription</keyword>
<sequence>MPENQNSPLIVNNVHTLLSANVSLPLKWKGLNVTYLYTAFSRYPVHEHRAIQITIPLLTSGFNAVTLSATDSRQNSQKLTLENVFLAPAHQPHTLLWDQDTELVMFDLEPEFIERAAGESFRGSQVEITAIGGIRDSLITQLGGALYAEFKRASAIGRIYVESLAVTLAVHLIRNYSASEQNVRELSGGLTGAKLRRAVEYINSNLDQNLSLQQIAETVGMSPYYLSRALKKSTGFAPHAYLTHQRMERAKQLLTQTRLPIIDIALAVGFVNHSHFSTQFRKLVGISPKAYREG</sequence>
<organism evidence="5 6">
    <name type="scientific">Brasilonema bromeliae SPC951</name>
    <dbReference type="NCBI Taxonomy" id="385972"/>
    <lineage>
        <taxon>Bacteria</taxon>
        <taxon>Bacillati</taxon>
        <taxon>Cyanobacteriota</taxon>
        <taxon>Cyanophyceae</taxon>
        <taxon>Nostocales</taxon>
        <taxon>Scytonemataceae</taxon>
        <taxon>Brasilonema</taxon>
        <taxon>Bromeliae group (in: Brasilonema)</taxon>
    </lineage>
</organism>
<dbReference type="PROSITE" id="PS01124">
    <property type="entry name" value="HTH_ARAC_FAMILY_2"/>
    <property type="match status" value="1"/>
</dbReference>
<dbReference type="PRINTS" id="PR00032">
    <property type="entry name" value="HTHARAC"/>
</dbReference>
<evidence type="ECO:0000256" key="1">
    <source>
        <dbReference type="ARBA" id="ARBA00023015"/>
    </source>
</evidence>
<accession>A0ABX1P773</accession>
<dbReference type="Proteomes" id="UP000718564">
    <property type="component" value="Unassembled WGS sequence"/>
</dbReference>
<evidence type="ECO:0000313" key="6">
    <source>
        <dbReference type="Proteomes" id="UP000718564"/>
    </source>
</evidence>
<keyword evidence="2" id="KW-0238">DNA-binding</keyword>
<dbReference type="EMBL" id="QMEB01000083">
    <property type="protein sequence ID" value="NMG20249.1"/>
    <property type="molecule type" value="Genomic_DNA"/>
</dbReference>
<gene>
    <name evidence="5" type="ORF">DP116_12590</name>
</gene>
<dbReference type="Gene3D" id="1.10.10.60">
    <property type="entry name" value="Homeodomain-like"/>
    <property type="match status" value="2"/>
</dbReference>
<dbReference type="Pfam" id="PF12833">
    <property type="entry name" value="HTH_18"/>
    <property type="match status" value="1"/>
</dbReference>
<feature type="domain" description="HTH araC/xylS-type" evidence="4">
    <location>
        <begin position="196"/>
        <end position="294"/>
    </location>
</feature>
<dbReference type="InterPro" id="IPR018060">
    <property type="entry name" value="HTH_AraC"/>
</dbReference>
<keyword evidence="1" id="KW-0805">Transcription regulation</keyword>
<dbReference type="SMART" id="SM00342">
    <property type="entry name" value="HTH_ARAC"/>
    <property type="match status" value="1"/>
</dbReference>
<name>A0ABX1P773_9CYAN</name>
<dbReference type="InterPro" id="IPR018062">
    <property type="entry name" value="HTH_AraC-typ_CS"/>
</dbReference>
<reference evidence="5 6" key="1">
    <citation type="submission" date="2018-06" db="EMBL/GenBank/DDBJ databases">
        <title>Comparative genomics of Brasilonema spp. strains.</title>
        <authorList>
            <person name="Alvarenga D.O."/>
            <person name="Fiore M.F."/>
            <person name="Varani A.M."/>
        </authorList>
    </citation>
    <scope>NUCLEOTIDE SEQUENCE [LARGE SCALE GENOMIC DNA]</scope>
    <source>
        <strain evidence="5 6">SPC951</strain>
    </source>
</reference>
<evidence type="ECO:0000256" key="3">
    <source>
        <dbReference type="ARBA" id="ARBA00023163"/>
    </source>
</evidence>
<dbReference type="RefSeq" id="WP_169155515.1">
    <property type="nucleotide sequence ID" value="NZ_CAWPJE010000063.1"/>
</dbReference>
<comment type="caution">
    <text evidence="5">The sequence shown here is derived from an EMBL/GenBank/DDBJ whole genome shotgun (WGS) entry which is preliminary data.</text>
</comment>
<dbReference type="PANTHER" id="PTHR46796">
    <property type="entry name" value="HTH-TYPE TRANSCRIPTIONAL ACTIVATOR RHAS-RELATED"/>
    <property type="match status" value="1"/>
</dbReference>
<keyword evidence="6" id="KW-1185">Reference proteome</keyword>
<dbReference type="PROSITE" id="PS00041">
    <property type="entry name" value="HTH_ARAC_FAMILY_1"/>
    <property type="match status" value="1"/>
</dbReference>
<dbReference type="PANTHER" id="PTHR46796:SF6">
    <property type="entry name" value="ARAC SUBFAMILY"/>
    <property type="match status" value="1"/>
</dbReference>
<evidence type="ECO:0000259" key="4">
    <source>
        <dbReference type="PROSITE" id="PS01124"/>
    </source>
</evidence>
<protein>
    <submittedName>
        <fullName evidence="5">AraC family transcriptional regulator</fullName>
    </submittedName>
</protein>
<evidence type="ECO:0000313" key="5">
    <source>
        <dbReference type="EMBL" id="NMG20249.1"/>
    </source>
</evidence>
<evidence type="ECO:0000256" key="2">
    <source>
        <dbReference type="ARBA" id="ARBA00023125"/>
    </source>
</evidence>
<dbReference type="InterPro" id="IPR009057">
    <property type="entry name" value="Homeodomain-like_sf"/>
</dbReference>
<proteinExistence type="predicted"/>